<protein>
    <submittedName>
        <fullName evidence="1">Uncharacterized protein</fullName>
    </submittedName>
</protein>
<dbReference type="KEGG" id="fro:AALO17_22080"/>
<dbReference type="STRING" id="1702221.AALO17_22080"/>
<name>A0A140DXG5_9FIRM</name>
<dbReference type="EMBL" id="CP011391">
    <property type="protein sequence ID" value="AMK55342.1"/>
    <property type="molecule type" value="Genomic_DNA"/>
</dbReference>
<organism evidence="1 2">
    <name type="scientific">Faecalibaculum rodentium</name>
    <dbReference type="NCBI Taxonomy" id="1702221"/>
    <lineage>
        <taxon>Bacteria</taxon>
        <taxon>Bacillati</taxon>
        <taxon>Bacillota</taxon>
        <taxon>Erysipelotrichia</taxon>
        <taxon>Erysipelotrichales</taxon>
        <taxon>Erysipelotrichaceae</taxon>
        <taxon>Faecalibaculum</taxon>
    </lineage>
</organism>
<reference evidence="1 2" key="1">
    <citation type="journal article" date="2016" name="Gut Pathog.">
        <title>Whole genome sequencing of "Faecalibaculum rodentium" ALO17, isolated from C57BL/6J laboratory mouse feces.</title>
        <authorList>
            <person name="Lim S."/>
            <person name="Chang D.H."/>
            <person name="Ahn S."/>
            <person name="Kim B.C."/>
        </authorList>
    </citation>
    <scope>NUCLEOTIDE SEQUENCE [LARGE SCALE GENOMIC DNA]</scope>
    <source>
        <strain evidence="1 2">Alo17</strain>
    </source>
</reference>
<keyword evidence="2" id="KW-1185">Reference proteome</keyword>
<accession>A0A140DXG5</accession>
<dbReference type="AlphaFoldDB" id="A0A140DXG5"/>
<proteinExistence type="predicted"/>
<evidence type="ECO:0000313" key="1">
    <source>
        <dbReference type="EMBL" id="AMK55342.1"/>
    </source>
</evidence>
<sequence length="81" mass="9504">MVLSGGNHIMKFKCTLTCDTEDPRLIRFLESHSLNELFHFLLSQYIDDLWTLIESPEFIAAEEAERQERREQEASVMQPDC</sequence>
<evidence type="ECO:0000313" key="2">
    <source>
        <dbReference type="Proteomes" id="UP000069771"/>
    </source>
</evidence>
<dbReference type="Proteomes" id="UP000069771">
    <property type="component" value="Chromosome"/>
</dbReference>
<gene>
    <name evidence="1" type="ORF">AALO17_22080</name>
</gene>